<dbReference type="Proteomes" id="UP000092555">
    <property type="component" value="Unassembled WGS sequence"/>
</dbReference>
<organism evidence="2 3">
    <name type="scientific">Metschnikowia bicuspidata var. bicuspidata NRRL YB-4993</name>
    <dbReference type="NCBI Taxonomy" id="869754"/>
    <lineage>
        <taxon>Eukaryota</taxon>
        <taxon>Fungi</taxon>
        <taxon>Dikarya</taxon>
        <taxon>Ascomycota</taxon>
        <taxon>Saccharomycotina</taxon>
        <taxon>Pichiomycetes</taxon>
        <taxon>Metschnikowiaceae</taxon>
        <taxon>Metschnikowia</taxon>
    </lineage>
</organism>
<reference evidence="2 3" key="1">
    <citation type="submission" date="2016-05" db="EMBL/GenBank/DDBJ databases">
        <title>Comparative genomics of biotechnologically important yeasts.</title>
        <authorList>
            <consortium name="DOE Joint Genome Institute"/>
            <person name="Riley R."/>
            <person name="Haridas S."/>
            <person name="Wolfe K.H."/>
            <person name="Lopes M.R."/>
            <person name="Hittinger C.T."/>
            <person name="Goker M."/>
            <person name="Salamov A."/>
            <person name="Wisecaver J."/>
            <person name="Long T.M."/>
            <person name="Aerts A.L."/>
            <person name="Barry K."/>
            <person name="Choi C."/>
            <person name="Clum A."/>
            <person name="Coughlan A.Y."/>
            <person name="Deshpande S."/>
            <person name="Douglass A.P."/>
            <person name="Hanson S.J."/>
            <person name="Klenk H.-P."/>
            <person name="LaButti K."/>
            <person name="Lapidus A."/>
            <person name="Lindquist E."/>
            <person name="Lipzen A."/>
            <person name="Meier-kolthoff J.P."/>
            <person name="Ohm R.A."/>
            <person name="Otillar R.P."/>
            <person name="Pangilinan J."/>
            <person name="Peng Y."/>
            <person name="Rokas A."/>
            <person name="Rosa C.A."/>
            <person name="Scheuner C."/>
            <person name="Sibirny A.A."/>
            <person name="Slot J.C."/>
            <person name="Stielow J.B."/>
            <person name="Sun H."/>
            <person name="Kurtzman C.P."/>
            <person name="Blackwell M."/>
            <person name="Grigoriev I.V."/>
            <person name="Jeffries T.W."/>
        </authorList>
    </citation>
    <scope>NUCLEOTIDE SEQUENCE [LARGE SCALE GENOMIC DNA]</scope>
    <source>
        <strain evidence="2 3">NRRL YB-4993</strain>
    </source>
</reference>
<evidence type="ECO:0000313" key="2">
    <source>
        <dbReference type="EMBL" id="OBA22528.1"/>
    </source>
</evidence>
<name>A0A1A0HF66_9ASCO</name>
<keyword evidence="3" id="KW-1185">Reference proteome</keyword>
<proteinExistence type="predicted"/>
<dbReference type="GeneID" id="30027579"/>
<accession>A0A1A0HF66</accession>
<evidence type="ECO:0000256" key="1">
    <source>
        <dbReference type="SAM" id="Phobius"/>
    </source>
</evidence>
<dbReference type="EMBL" id="LXTC01000002">
    <property type="protein sequence ID" value="OBA22528.1"/>
    <property type="molecule type" value="Genomic_DNA"/>
</dbReference>
<comment type="caution">
    <text evidence="2">The sequence shown here is derived from an EMBL/GenBank/DDBJ whole genome shotgun (WGS) entry which is preliminary data.</text>
</comment>
<gene>
    <name evidence="2" type="ORF">METBIDRAFT_154891</name>
</gene>
<feature type="transmembrane region" description="Helical" evidence="1">
    <location>
        <begin position="75"/>
        <end position="91"/>
    </location>
</feature>
<evidence type="ECO:0000313" key="3">
    <source>
        <dbReference type="Proteomes" id="UP000092555"/>
    </source>
</evidence>
<keyword evidence="1" id="KW-0472">Membrane</keyword>
<keyword evidence="1" id="KW-1133">Transmembrane helix</keyword>
<sequence>MAGQSPRRGSGALYVLLLRLPSGERAGIAHFSGVLHAAPGSGSDGSFDAPRFCGYGGVWLRQAGILAGNCTESRLIGVLVAVLSALAWWPGGPYWRRRSRDAQGHARADPPLQFTNEWVGSICVSLFLCVSLSFCSLSFCVCLPLVGSNVPDGQTFISCECATSYV</sequence>
<feature type="transmembrane region" description="Helical" evidence="1">
    <location>
        <begin position="118"/>
        <end position="146"/>
    </location>
</feature>
<dbReference type="RefSeq" id="XP_018713024.1">
    <property type="nucleotide sequence ID" value="XM_018854603.1"/>
</dbReference>
<protein>
    <submittedName>
        <fullName evidence="2">Uncharacterized protein</fullName>
    </submittedName>
</protein>
<dbReference type="AlphaFoldDB" id="A0A1A0HF66"/>
<keyword evidence="1" id="KW-0812">Transmembrane</keyword>